<protein>
    <submittedName>
        <fullName evidence="1">Uncharacterized protein</fullName>
    </submittedName>
</protein>
<keyword evidence="2" id="KW-1185">Reference proteome</keyword>
<comment type="caution">
    <text evidence="1">The sequence shown here is derived from an EMBL/GenBank/DDBJ whole genome shotgun (WGS) entry which is preliminary data.</text>
</comment>
<evidence type="ECO:0000313" key="2">
    <source>
        <dbReference type="Proteomes" id="UP001595939"/>
    </source>
</evidence>
<sequence length="62" mass="6880">MPALTTRLLAHLTRRRLDAQQFPQAELWASLTAFPKAHWSSAGLNFPQGLFSQLTDRSALSG</sequence>
<reference evidence="2" key="1">
    <citation type="journal article" date="2019" name="Int. J. Syst. Evol. Microbiol.">
        <title>The Global Catalogue of Microorganisms (GCM) 10K type strain sequencing project: providing services to taxonomists for standard genome sequencing and annotation.</title>
        <authorList>
            <consortium name="The Broad Institute Genomics Platform"/>
            <consortium name="The Broad Institute Genome Sequencing Center for Infectious Disease"/>
            <person name="Wu L."/>
            <person name="Ma J."/>
        </authorList>
    </citation>
    <scope>NUCLEOTIDE SEQUENCE [LARGE SCALE GENOMIC DNA]</scope>
    <source>
        <strain evidence="2">CCUG 39970</strain>
    </source>
</reference>
<dbReference type="EMBL" id="JBHSEG010000008">
    <property type="protein sequence ID" value="MFC4455141.1"/>
    <property type="molecule type" value="Genomic_DNA"/>
</dbReference>
<dbReference type="RefSeq" id="WP_380129859.1">
    <property type="nucleotide sequence ID" value="NZ_JBHSEG010000008.1"/>
</dbReference>
<evidence type="ECO:0000313" key="1">
    <source>
        <dbReference type="EMBL" id="MFC4455141.1"/>
    </source>
</evidence>
<name>A0ABV8Y823_9DEIO</name>
<proteinExistence type="predicted"/>
<gene>
    <name evidence="1" type="ORF">ACFO0P_15285</name>
</gene>
<dbReference type="Proteomes" id="UP001595939">
    <property type="component" value="Unassembled WGS sequence"/>
</dbReference>
<organism evidence="1 2">
    <name type="scientific">Deinococcus sonorensis</name>
    <dbReference type="NCBI Taxonomy" id="309891"/>
    <lineage>
        <taxon>Bacteria</taxon>
        <taxon>Thermotogati</taxon>
        <taxon>Deinococcota</taxon>
        <taxon>Deinococci</taxon>
        <taxon>Deinococcales</taxon>
        <taxon>Deinococcaceae</taxon>
        <taxon>Deinococcus</taxon>
    </lineage>
</organism>
<accession>A0ABV8Y823</accession>